<keyword evidence="7" id="KW-1185">Reference proteome</keyword>
<dbReference type="InterPro" id="IPR019775">
    <property type="entry name" value="WD40_repeat_CS"/>
</dbReference>
<dbReference type="PANTHER" id="PTHR19849:SF1">
    <property type="entry name" value="F-BOX_WD REPEAT-CONTAINING PROTEIN 7"/>
    <property type="match status" value="1"/>
</dbReference>
<feature type="compositionally biased region" description="Acidic residues" evidence="4">
    <location>
        <begin position="1128"/>
        <end position="1148"/>
    </location>
</feature>
<dbReference type="PROSITE" id="PS50082">
    <property type="entry name" value="WD_REPEATS_2"/>
    <property type="match status" value="6"/>
</dbReference>
<dbReference type="Pfam" id="PF00400">
    <property type="entry name" value="WD40"/>
    <property type="match status" value="7"/>
</dbReference>
<dbReference type="Gene3D" id="1.20.1280.50">
    <property type="match status" value="1"/>
</dbReference>
<feature type="repeat" description="WD" evidence="3">
    <location>
        <begin position="917"/>
        <end position="958"/>
    </location>
</feature>
<dbReference type="OrthoDB" id="190105at2759"/>
<dbReference type="Proteomes" id="UP000198372">
    <property type="component" value="Unassembled WGS sequence"/>
</dbReference>
<dbReference type="InterPro" id="IPR001680">
    <property type="entry name" value="WD40_rpt"/>
</dbReference>
<protein>
    <submittedName>
        <fullName evidence="6">BQ2448_2062 protein</fullName>
    </submittedName>
</protein>
<dbReference type="GO" id="GO:0005737">
    <property type="term" value="C:cytoplasm"/>
    <property type="evidence" value="ECO:0007669"/>
    <property type="project" value="TreeGrafter"/>
</dbReference>
<dbReference type="InterPro" id="IPR036047">
    <property type="entry name" value="F-box-like_dom_sf"/>
</dbReference>
<dbReference type="PANTHER" id="PTHR19849">
    <property type="entry name" value="PHOSPHOLIPASE A-2-ACTIVATING PROTEIN"/>
    <property type="match status" value="1"/>
</dbReference>
<evidence type="ECO:0000259" key="5">
    <source>
        <dbReference type="PROSITE" id="PS50181"/>
    </source>
</evidence>
<dbReference type="STRING" id="269621.A0A238F546"/>
<evidence type="ECO:0000313" key="7">
    <source>
        <dbReference type="Proteomes" id="UP000198372"/>
    </source>
</evidence>
<organism evidence="6 7">
    <name type="scientific">Microbotryum intermedium</name>
    <dbReference type="NCBI Taxonomy" id="269621"/>
    <lineage>
        <taxon>Eukaryota</taxon>
        <taxon>Fungi</taxon>
        <taxon>Dikarya</taxon>
        <taxon>Basidiomycota</taxon>
        <taxon>Pucciniomycotina</taxon>
        <taxon>Microbotryomycetes</taxon>
        <taxon>Microbotryales</taxon>
        <taxon>Microbotryaceae</taxon>
        <taxon>Microbotryum</taxon>
    </lineage>
</organism>
<dbReference type="SMART" id="SM00320">
    <property type="entry name" value="WD40"/>
    <property type="match status" value="7"/>
</dbReference>
<dbReference type="GO" id="GO:0005634">
    <property type="term" value="C:nucleus"/>
    <property type="evidence" value="ECO:0007669"/>
    <property type="project" value="TreeGrafter"/>
</dbReference>
<evidence type="ECO:0000313" key="6">
    <source>
        <dbReference type="EMBL" id="SCV69042.1"/>
    </source>
</evidence>
<dbReference type="InterPro" id="IPR015943">
    <property type="entry name" value="WD40/YVTN_repeat-like_dom_sf"/>
</dbReference>
<feature type="compositionally biased region" description="Polar residues" evidence="4">
    <location>
        <begin position="670"/>
        <end position="681"/>
    </location>
</feature>
<feature type="compositionally biased region" description="Polar residues" evidence="4">
    <location>
        <begin position="398"/>
        <end position="424"/>
    </location>
</feature>
<feature type="compositionally biased region" description="Acidic residues" evidence="4">
    <location>
        <begin position="445"/>
        <end position="456"/>
    </location>
</feature>
<sequence length="1333" mass="144441">MSRRLADPARPGVTAPVHSVVESVNTTSLFVPDTAQQQSSPFLEAGQGGDYPASVAVAPTPCTHAAARRRSHTDLTRPALLPRLSHNKRTISTTSATVEPQMALASAYSELHLAPATRTSVVTTTTTTTVHFAPILIPRTQQIRPAQPSFSACPRRGSVSSPPPLTPSSTFAALLESEERRAAAEAPNGSEPLRLDPKMYPLSQALYPGGLKRFKMHLGAQKAVFYEGGEAGQTNDFGLQGEFESHDGDGARLGSSMSTVPLAPGSLSLKGKETLTASNPFAHSASSASNLALIKTERGPLHQRRLLRRPRNSIGGHGTGGVDGLATGDVTIEEDDEEFGGQHLAFAAELAPMHVDGEEIGPPRKRPRATSTAHQRSESADSEAALGHVPTPHAAAVTTHNCSSNNASTRRSSVGGQSHQSNTCVLGGSLPSPNLSPPSPVPTFAEDDCRDDEPEERPESPTQAMRDSTADDAALQFDLGSGHALSGLLSLPDFVRQFDGLPPPLQSYFIFTFLKRSPIPVLQTINNIIAPALRRDFLTDLPPELGVHVLGFLDARSLCRASVVCKGWQRLVDGDWRVWKQRLVRDELWIGDGSEEIEAKEIITGTRENLFLKRWRAGVWDNEAGVSAAEAWAGEDFVMHIEGLRAQIESDEYLAGSSGRRPSQAFRLASPQSSREASPFSQGHFVHPFKKLYQRRFEAQGNWMHRTPKRISFACNANNVVTCLQFDKDKIVSASDDHSIHVWNTRTGEAKAQLQGHEGEVWALQYVGNVLVSGSTDRTVRVWDLDQERCTHTFVGHTSTVRCLQIIEPQNVNPDPTGVPIWEPPFPLIVTGSRDWSLRVWKLPTPGKDADYQPTVPQSPTEENTDPSENPYHLRHLAGHRHAVRALAAHGRIVVSGSYDCHVRVWDVMTGQSLHRLTGHTQKVYSVVYDHRRDHCASGSMDGTVRLWSTKTGQCLATLNGHSSLVGLLGLSHRNLVSAAADSTLRIWDPVTGECRHTLAAHSGAITCFQHDEYKVVSGSDGTLKMWDVRDGSFTRDLLTGLTGVWQVAFDRRFCVAAIQRNGQSEFEVLDFFPEEDVDDPEESADDHSASAGDDGMAGGDPKARRRSHRRDQRRDGTAATGQSIDELIIDSEDDLDHDDDDSEEGLDGMDVGGHSTQGTGGFSVHRFARDLGTSVNDPLGLPARRQRATPDALFGAPVLDNTIVTPQNGLTSAALSTNPNTHRSPSPTSSHRRPFAVMLRAEEFPRGSFGDGVVPIASLATTQTTPVASTSSNGVRQIRRVASANRLHSAFTTPNNNQPRNAGATVAPRASTGPAGGPEDMDMEAGDQRDRV</sequence>
<feature type="region of interest" description="Disordered" evidence="4">
    <location>
        <begin position="356"/>
        <end position="469"/>
    </location>
</feature>
<evidence type="ECO:0000256" key="2">
    <source>
        <dbReference type="ARBA" id="ARBA00022737"/>
    </source>
</evidence>
<accession>A0A238F546</accession>
<dbReference type="PRINTS" id="PR00320">
    <property type="entry name" value="GPROTEINBRPT"/>
</dbReference>
<dbReference type="InterPro" id="IPR001810">
    <property type="entry name" value="F-box_dom"/>
</dbReference>
<evidence type="ECO:0000256" key="4">
    <source>
        <dbReference type="SAM" id="MobiDB-lite"/>
    </source>
</evidence>
<name>A0A238F546_9BASI</name>
<feature type="repeat" description="WD" evidence="3">
    <location>
        <begin position="721"/>
        <end position="753"/>
    </location>
</feature>
<gene>
    <name evidence="6" type="ORF">BQ2448_2062</name>
</gene>
<evidence type="ECO:0000256" key="1">
    <source>
        <dbReference type="ARBA" id="ARBA00022574"/>
    </source>
</evidence>
<evidence type="ECO:0000256" key="3">
    <source>
        <dbReference type="PROSITE-ProRule" id="PRU00221"/>
    </source>
</evidence>
<dbReference type="GO" id="GO:0043130">
    <property type="term" value="F:ubiquitin binding"/>
    <property type="evidence" value="ECO:0007669"/>
    <property type="project" value="TreeGrafter"/>
</dbReference>
<feature type="region of interest" description="Disordered" evidence="4">
    <location>
        <begin position="1291"/>
        <end position="1333"/>
    </location>
</feature>
<keyword evidence="2" id="KW-0677">Repeat</keyword>
<feature type="region of interest" description="Disordered" evidence="4">
    <location>
        <begin position="656"/>
        <end position="682"/>
    </location>
</feature>
<dbReference type="Pfam" id="PF12937">
    <property type="entry name" value="F-box-like"/>
    <property type="match status" value="1"/>
</dbReference>
<feature type="repeat" description="WD" evidence="3">
    <location>
        <begin position="754"/>
        <end position="793"/>
    </location>
</feature>
<feature type="region of interest" description="Disordered" evidence="4">
    <location>
        <begin position="1077"/>
        <end position="1164"/>
    </location>
</feature>
<dbReference type="InterPro" id="IPR020472">
    <property type="entry name" value="WD40_PAC1"/>
</dbReference>
<reference evidence="7" key="1">
    <citation type="submission" date="2016-09" db="EMBL/GenBank/DDBJ databases">
        <authorList>
            <person name="Jeantristanb JTB J.-T."/>
            <person name="Ricardo R."/>
        </authorList>
    </citation>
    <scope>NUCLEOTIDE SEQUENCE [LARGE SCALE GENOMIC DNA]</scope>
</reference>
<dbReference type="EMBL" id="FMSP01000004">
    <property type="protein sequence ID" value="SCV69042.1"/>
    <property type="molecule type" value="Genomic_DNA"/>
</dbReference>
<dbReference type="GO" id="GO:0010992">
    <property type="term" value="P:ubiquitin recycling"/>
    <property type="evidence" value="ECO:0007669"/>
    <property type="project" value="TreeGrafter"/>
</dbReference>
<feature type="compositionally biased region" description="Low complexity" evidence="4">
    <location>
        <begin position="1217"/>
        <end position="1230"/>
    </location>
</feature>
<dbReference type="SMART" id="SM00256">
    <property type="entry name" value="FBOX"/>
    <property type="match status" value="1"/>
</dbReference>
<dbReference type="CDD" id="cd00200">
    <property type="entry name" value="WD40"/>
    <property type="match status" value="1"/>
</dbReference>
<feature type="region of interest" description="Disordered" evidence="4">
    <location>
        <begin position="147"/>
        <end position="169"/>
    </location>
</feature>
<feature type="compositionally biased region" description="Polar residues" evidence="4">
    <location>
        <begin position="1291"/>
        <end position="1301"/>
    </location>
</feature>
<feature type="repeat" description="WD" evidence="3">
    <location>
        <begin position="999"/>
        <end position="1037"/>
    </location>
</feature>
<feature type="region of interest" description="Disordered" evidence="4">
    <location>
        <begin position="847"/>
        <end position="871"/>
    </location>
</feature>
<feature type="domain" description="F-box" evidence="5">
    <location>
        <begin position="535"/>
        <end position="582"/>
    </location>
</feature>
<dbReference type="GO" id="GO:0043161">
    <property type="term" value="P:proteasome-mediated ubiquitin-dependent protein catabolic process"/>
    <property type="evidence" value="ECO:0007669"/>
    <property type="project" value="TreeGrafter"/>
</dbReference>
<dbReference type="PROSITE" id="PS50181">
    <property type="entry name" value="FBOX"/>
    <property type="match status" value="1"/>
</dbReference>
<feature type="region of interest" description="Disordered" evidence="4">
    <location>
        <begin position="1211"/>
        <end position="1234"/>
    </location>
</feature>
<dbReference type="InterPro" id="IPR036322">
    <property type="entry name" value="WD40_repeat_dom_sf"/>
</dbReference>
<dbReference type="SUPFAM" id="SSF50978">
    <property type="entry name" value="WD40 repeat-like"/>
    <property type="match status" value="1"/>
</dbReference>
<dbReference type="PROSITE" id="PS50294">
    <property type="entry name" value="WD_REPEATS_REGION"/>
    <property type="match status" value="4"/>
</dbReference>
<dbReference type="Gene3D" id="2.130.10.10">
    <property type="entry name" value="YVTN repeat-like/Quinoprotein amine dehydrogenase"/>
    <property type="match status" value="1"/>
</dbReference>
<feature type="repeat" description="WD" evidence="3">
    <location>
        <begin position="959"/>
        <end position="998"/>
    </location>
</feature>
<proteinExistence type="predicted"/>
<keyword evidence="1 3" id="KW-0853">WD repeat</keyword>
<dbReference type="SUPFAM" id="SSF81383">
    <property type="entry name" value="F-box domain"/>
    <property type="match status" value="1"/>
</dbReference>
<dbReference type="PROSITE" id="PS00678">
    <property type="entry name" value="WD_REPEATS_1"/>
    <property type="match status" value="3"/>
</dbReference>
<feature type="repeat" description="WD" evidence="3">
    <location>
        <begin position="877"/>
        <end position="916"/>
    </location>
</feature>